<dbReference type="InterPro" id="IPR012677">
    <property type="entry name" value="Nucleotide-bd_a/b_plait_sf"/>
</dbReference>
<reference evidence="4" key="2">
    <citation type="submission" date="2019-06" db="EMBL/GenBank/DDBJ databases">
        <title>Genomics analysis of Aphanomyces spp. identifies a new class of oomycete effector associated with host adaptation.</title>
        <authorList>
            <person name="Gaulin E."/>
        </authorList>
    </citation>
    <scope>NUCLEOTIDE SEQUENCE</scope>
    <source>
        <strain evidence="4">CBS 578.67</strain>
    </source>
</reference>
<dbReference type="GO" id="GO:0003723">
    <property type="term" value="F:RNA binding"/>
    <property type="evidence" value="ECO:0007669"/>
    <property type="project" value="UniProtKB-UniRule"/>
</dbReference>
<dbReference type="EMBL" id="VJMH01005527">
    <property type="protein sequence ID" value="KAF0694986.1"/>
    <property type="molecule type" value="Genomic_DNA"/>
</dbReference>
<evidence type="ECO:0000313" key="4">
    <source>
        <dbReference type="EMBL" id="KAF0694986.1"/>
    </source>
</evidence>
<feature type="compositionally biased region" description="Basic and acidic residues" evidence="2">
    <location>
        <begin position="136"/>
        <end position="154"/>
    </location>
</feature>
<evidence type="ECO:0000259" key="3">
    <source>
        <dbReference type="PROSITE" id="PS50102"/>
    </source>
</evidence>
<evidence type="ECO:0000313" key="5">
    <source>
        <dbReference type="EMBL" id="VFT90999.1"/>
    </source>
</evidence>
<dbReference type="PANTHER" id="PTHR48034">
    <property type="entry name" value="TRANSFORMER-2 SEX-DETERMINING PROTEIN-RELATED"/>
    <property type="match status" value="1"/>
</dbReference>
<feature type="compositionally biased region" description="Basic and acidic residues" evidence="2">
    <location>
        <begin position="24"/>
        <end position="54"/>
    </location>
</feature>
<dbReference type="EMBL" id="CAADRA010005548">
    <property type="protein sequence ID" value="VFT90999.1"/>
    <property type="molecule type" value="Genomic_DNA"/>
</dbReference>
<feature type="compositionally biased region" description="Basic and acidic residues" evidence="2">
    <location>
        <begin position="192"/>
        <end position="203"/>
    </location>
</feature>
<dbReference type="Pfam" id="PF00076">
    <property type="entry name" value="RRM_1"/>
    <property type="match status" value="1"/>
</dbReference>
<feature type="region of interest" description="Disordered" evidence="2">
    <location>
        <begin position="136"/>
        <end position="203"/>
    </location>
</feature>
<gene>
    <name evidence="5" type="primary">Aste57867_14174</name>
    <name evidence="4" type="ORF">As57867_014123</name>
    <name evidence="5" type="ORF">ASTE57867_14174</name>
</gene>
<name>A0A485L0V5_9STRA</name>
<accession>A0A485L0V5</accession>
<dbReference type="SUPFAM" id="SSF54928">
    <property type="entry name" value="RNA-binding domain, RBD"/>
    <property type="match status" value="1"/>
</dbReference>
<feature type="compositionally biased region" description="Basic residues" evidence="2">
    <location>
        <begin position="155"/>
        <end position="164"/>
    </location>
</feature>
<dbReference type="SMART" id="SM00360">
    <property type="entry name" value="RRM"/>
    <property type="match status" value="1"/>
</dbReference>
<evidence type="ECO:0000313" key="6">
    <source>
        <dbReference type="Proteomes" id="UP000332933"/>
    </source>
</evidence>
<evidence type="ECO:0000256" key="1">
    <source>
        <dbReference type="PROSITE-ProRule" id="PRU00176"/>
    </source>
</evidence>
<dbReference type="InterPro" id="IPR035979">
    <property type="entry name" value="RBD_domain_sf"/>
</dbReference>
<sequence>MGRRSRSNSRSPSRSRSRSRGRSRRDSRDSRRDRDRSRGRSRSRDRSSRRDSDRLVPQSLLVRGLPPSITADQLREKFSRRNGDIRDVHVPKDHVTGAPRGFAFIEFADIREAREVKHIMDRTKLDGVEIGVLFAQERRKTPEQMRRQEQEGGRGSKRRSRTPPRRRDPSRSRSVSPSEKHRSRRSRSRSVSPEKRDRSEGMFFLHDDDVSQISLQSKRMTTARAVQTTAVIPAACSTSTSRAPLACCYHTQGSFYKEYQVVDDTT</sequence>
<feature type="compositionally biased region" description="Basic residues" evidence="2">
    <location>
        <begin position="1"/>
        <end position="23"/>
    </location>
</feature>
<keyword evidence="1" id="KW-0694">RNA-binding</keyword>
<dbReference type="Proteomes" id="UP000332933">
    <property type="component" value="Unassembled WGS sequence"/>
</dbReference>
<evidence type="ECO:0000256" key="2">
    <source>
        <dbReference type="SAM" id="MobiDB-lite"/>
    </source>
</evidence>
<organism evidence="5 6">
    <name type="scientific">Aphanomyces stellatus</name>
    <dbReference type="NCBI Taxonomy" id="120398"/>
    <lineage>
        <taxon>Eukaryota</taxon>
        <taxon>Sar</taxon>
        <taxon>Stramenopiles</taxon>
        <taxon>Oomycota</taxon>
        <taxon>Saprolegniomycetes</taxon>
        <taxon>Saprolegniales</taxon>
        <taxon>Verrucalvaceae</taxon>
        <taxon>Aphanomyces</taxon>
    </lineage>
</organism>
<feature type="domain" description="RRM" evidence="3">
    <location>
        <begin position="58"/>
        <end position="137"/>
    </location>
</feature>
<feature type="region of interest" description="Disordered" evidence="2">
    <location>
        <begin position="1"/>
        <end position="55"/>
    </location>
</feature>
<dbReference type="OrthoDB" id="439808at2759"/>
<keyword evidence="6" id="KW-1185">Reference proteome</keyword>
<dbReference type="AlphaFoldDB" id="A0A485L0V5"/>
<dbReference type="InterPro" id="IPR000504">
    <property type="entry name" value="RRM_dom"/>
</dbReference>
<reference evidence="5 6" key="1">
    <citation type="submission" date="2019-03" db="EMBL/GenBank/DDBJ databases">
        <authorList>
            <person name="Gaulin E."/>
            <person name="Dumas B."/>
        </authorList>
    </citation>
    <scope>NUCLEOTIDE SEQUENCE [LARGE SCALE GENOMIC DNA]</scope>
    <source>
        <strain evidence="5">CBS 568.67</strain>
    </source>
</reference>
<dbReference type="InterPro" id="IPR050441">
    <property type="entry name" value="RBM"/>
</dbReference>
<protein>
    <submittedName>
        <fullName evidence="5">Aste57867_14174 protein</fullName>
    </submittedName>
</protein>
<dbReference type="PROSITE" id="PS50102">
    <property type="entry name" value="RRM"/>
    <property type="match status" value="1"/>
</dbReference>
<dbReference type="Gene3D" id="3.30.70.330">
    <property type="match status" value="1"/>
</dbReference>
<proteinExistence type="predicted"/>